<dbReference type="Proteomes" id="UP000440224">
    <property type="component" value="Unassembled WGS sequence"/>
</dbReference>
<name>A0A6N7PNC4_9BACT</name>
<evidence type="ECO:0000313" key="2">
    <source>
        <dbReference type="EMBL" id="MRG93419.1"/>
    </source>
</evidence>
<sequence>MRLSSRAGDLVPGRGGFASPLGRLVTPEVEVRSSALPETMSPTVPSRLPTFTSPSMERRRCGRRGSTASLRVPPPADVSVLHFVFGTGYNE</sequence>
<gene>
    <name evidence="2" type="ORF">GF068_16085</name>
</gene>
<dbReference type="RefSeq" id="WP_153820254.1">
    <property type="nucleotide sequence ID" value="NZ_WJIE01000004.1"/>
</dbReference>
<comment type="caution">
    <text evidence="2">The sequence shown here is derived from an EMBL/GenBank/DDBJ whole genome shotgun (WGS) entry which is preliminary data.</text>
</comment>
<dbReference type="EMBL" id="WJIE01000004">
    <property type="protein sequence ID" value="MRG93419.1"/>
    <property type="molecule type" value="Genomic_DNA"/>
</dbReference>
<accession>A0A6N7PNC4</accession>
<organism evidence="2 3">
    <name type="scientific">Polyangium spumosum</name>
    <dbReference type="NCBI Taxonomy" id="889282"/>
    <lineage>
        <taxon>Bacteria</taxon>
        <taxon>Pseudomonadati</taxon>
        <taxon>Myxococcota</taxon>
        <taxon>Polyangia</taxon>
        <taxon>Polyangiales</taxon>
        <taxon>Polyangiaceae</taxon>
        <taxon>Polyangium</taxon>
    </lineage>
</organism>
<protein>
    <submittedName>
        <fullName evidence="2">Uncharacterized protein</fullName>
    </submittedName>
</protein>
<evidence type="ECO:0000313" key="3">
    <source>
        <dbReference type="Proteomes" id="UP000440224"/>
    </source>
</evidence>
<feature type="compositionally biased region" description="Polar residues" evidence="1">
    <location>
        <begin position="40"/>
        <end position="55"/>
    </location>
</feature>
<evidence type="ECO:0000256" key="1">
    <source>
        <dbReference type="SAM" id="MobiDB-lite"/>
    </source>
</evidence>
<feature type="region of interest" description="Disordered" evidence="1">
    <location>
        <begin position="1"/>
        <end position="21"/>
    </location>
</feature>
<dbReference type="AlphaFoldDB" id="A0A6N7PNC4"/>
<feature type="region of interest" description="Disordered" evidence="1">
    <location>
        <begin position="33"/>
        <end position="72"/>
    </location>
</feature>
<proteinExistence type="predicted"/>
<reference evidence="2 3" key="1">
    <citation type="submission" date="2019-10" db="EMBL/GenBank/DDBJ databases">
        <title>A soil myxobacterium in the family Polyangiaceae.</title>
        <authorList>
            <person name="Li Y."/>
            <person name="Wang J."/>
        </authorList>
    </citation>
    <scope>NUCLEOTIDE SEQUENCE [LARGE SCALE GENOMIC DNA]</scope>
    <source>
        <strain evidence="2 3">DSM 14734</strain>
    </source>
</reference>
<keyword evidence="3" id="KW-1185">Reference proteome</keyword>